<protein>
    <submittedName>
        <fullName evidence="3">Vacuolar-type H+-ATPase subunit I/STV1</fullName>
    </submittedName>
</protein>
<accession>A0ABS4XBN0</accession>
<reference evidence="3 4" key="1">
    <citation type="submission" date="2021-03" db="EMBL/GenBank/DDBJ databases">
        <title>Sequencing the genomes of 1000 actinobacteria strains.</title>
        <authorList>
            <person name="Klenk H.-P."/>
        </authorList>
    </citation>
    <scope>NUCLEOTIDE SEQUENCE [LARGE SCALE GENOMIC DNA]</scope>
    <source>
        <strain evidence="3 4">DSM 15797</strain>
    </source>
</reference>
<feature type="transmembrane region" description="Helical" evidence="2">
    <location>
        <begin position="72"/>
        <end position="95"/>
    </location>
</feature>
<keyword evidence="2" id="KW-0472">Membrane</keyword>
<feature type="region of interest" description="Disordered" evidence="1">
    <location>
        <begin position="1"/>
        <end position="51"/>
    </location>
</feature>
<evidence type="ECO:0000313" key="4">
    <source>
        <dbReference type="Proteomes" id="UP001296993"/>
    </source>
</evidence>
<sequence>MSSPGTGSPGPAKVAGIPRPAGAGLDGLPPPTGNRVRVSAPAGSMPGIPHRPEPDAADAFYVRSLIRSQLRLAVSVALGFLLLLVGLAVMVTAWPQIHDIRLATIPLPWWLLGVAVYPLILLSAFLFNKAAARNEARYRSIVEK</sequence>
<organism evidence="3 4">
    <name type="scientific">Paeniglutamicibacter kerguelensis</name>
    <dbReference type="NCBI Taxonomy" id="254788"/>
    <lineage>
        <taxon>Bacteria</taxon>
        <taxon>Bacillati</taxon>
        <taxon>Actinomycetota</taxon>
        <taxon>Actinomycetes</taxon>
        <taxon>Micrococcales</taxon>
        <taxon>Micrococcaceae</taxon>
        <taxon>Paeniglutamicibacter</taxon>
    </lineage>
</organism>
<keyword evidence="4" id="KW-1185">Reference proteome</keyword>
<proteinExistence type="predicted"/>
<keyword evidence="2" id="KW-1133">Transmembrane helix</keyword>
<dbReference type="EMBL" id="JAGIOF010000001">
    <property type="protein sequence ID" value="MBP2385104.1"/>
    <property type="molecule type" value="Genomic_DNA"/>
</dbReference>
<dbReference type="RefSeq" id="WP_342592695.1">
    <property type="nucleotide sequence ID" value="NZ_BAAAJY010000013.1"/>
</dbReference>
<keyword evidence="2" id="KW-0812">Transmembrane</keyword>
<evidence type="ECO:0000313" key="3">
    <source>
        <dbReference type="EMBL" id="MBP2385104.1"/>
    </source>
</evidence>
<comment type="caution">
    <text evidence="3">The sequence shown here is derived from an EMBL/GenBank/DDBJ whole genome shotgun (WGS) entry which is preliminary data.</text>
</comment>
<evidence type="ECO:0000256" key="2">
    <source>
        <dbReference type="SAM" id="Phobius"/>
    </source>
</evidence>
<gene>
    <name evidence="3" type="ORF">JOF47_000615</name>
</gene>
<dbReference type="Proteomes" id="UP001296993">
    <property type="component" value="Unassembled WGS sequence"/>
</dbReference>
<name>A0ABS4XBN0_9MICC</name>
<feature type="transmembrane region" description="Helical" evidence="2">
    <location>
        <begin position="107"/>
        <end position="127"/>
    </location>
</feature>
<evidence type="ECO:0000256" key="1">
    <source>
        <dbReference type="SAM" id="MobiDB-lite"/>
    </source>
</evidence>